<evidence type="ECO:0000256" key="1">
    <source>
        <dbReference type="ARBA" id="ARBA00022748"/>
    </source>
</evidence>
<dbReference type="PANTHER" id="PTHR31272">
    <property type="entry name" value="CYTOCHROME C-TYPE BIOGENESIS PROTEIN HI_1454-RELATED"/>
    <property type="match status" value="1"/>
</dbReference>
<dbReference type="Proteomes" id="UP001165065">
    <property type="component" value="Unassembled WGS sequence"/>
</dbReference>
<evidence type="ECO:0000313" key="3">
    <source>
        <dbReference type="EMBL" id="GMI48617.1"/>
    </source>
</evidence>
<dbReference type="GO" id="GO:0017004">
    <property type="term" value="P:cytochrome complex assembly"/>
    <property type="evidence" value="ECO:0007669"/>
    <property type="project" value="UniProtKB-KW"/>
</dbReference>
<dbReference type="OrthoDB" id="40974at2759"/>
<keyword evidence="2" id="KW-0472">Membrane</keyword>
<name>A0A9W7GRB9_9STRA</name>
<reference evidence="4" key="1">
    <citation type="journal article" date="2023" name="Commun. Biol.">
        <title>Genome analysis of Parmales, the sister group of diatoms, reveals the evolutionary specialization of diatoms from phago-mixotrophs to photoautotrophs.</title>
        <authorList>
            <person name="Ban H."/>
            <person name="Sato S."/>
            <person name="Yoshikawa S."/>
            <person name="Yamada K."/>
            <person name="Nakamura Y."/>
            <person name="Ichinomiya M."/>
            <person name="Sato N."/>
            <person name="Blanc-Mathieu R."/>
            <person name="Endo H."/>
            <person name="Kuwata A."/>
            <person name="Ogata H."/>
        </authorList>
    </citation>
    <scope>NUCLEOTIDE SEQUENCE [LARGE SCALE GENOMIC DNA]</scope>
</reference>
<protein>
    <recommendedName>
        <fullName evidence="5">Cytochrome C biogenesis protein transmembrane domain-containing protein</fullName>
    </recommendedName>
</protein>
<dbReference type="InterPro" id="IPR051790">
    <property type="entry name" value="Cytochrome_c-biogenesis_DsbD"/>
</dbReference>
<evidence type="ECO:0008006" key="5">
    <source>
        <dbReference type="Google" id="ProtNLM"/>
    </source>
</evidence>
<evidence type="ECO:0000256" key="2">
    <source>
        <dbReference type="SAM" id="Phobius"/>
    </source>
</evidence>
<gene>
    <name evidence="3" type="ORF">TrCOL_g6379</name>
</gene>
<evidence type="ECO:0000313" key="4">
    <source>
        <dbReference type="Proteomes" id="UP001165065"/>
    </source>
</evidence>
<organism evidence="3 4">
    <name type="scientific">Triparma columacea</name>
    <dbReference type="NCBI Taxonomy" id="722753"/>
    <lineage>
        <taxon>Eukaryota</taxon>
        <taxon>Sar</taxon>
        <taxon>Stramenopiles</taxon>
        <taxon>Ochrophyta</taxon>
        <taxon>Bolidophyceae</taxon>
        <taxon>Parmales</taxon>
        <taxon>Triparmaceae</taxon>
        <taxon>Triparma</taxon>
    </lineage>
</organism>
<dbReference type="AlphaFoldDB" id="A0A9W7GRB9"/>
<keyword evidence="1" id="KW-0201">Cytochrome c-type biogenesis</keyword>
<feature type="transmembrane region" description="Helical" evidence="2">
    <location>
        <begin position="118"/>
        <end position="145"/>
    </location>
</feature>
<comment type="caution">
    <text evidence="3">The sequence shown here is derived from an EMBL/GenBank/DDBJ whole genome shotgun (WGS) entry which is preliminary data.</text>
</comment>
<feature type="transmembrane region" description="Helical" evidence="2">
    <location>
        <begin position="24"/>
        <end position="45"/>
    </location>
</feature>
<keyword evidence="4" id="KW-1185">Reference proteome</keyword>
<feature type="transmembrane region" description="Helical" evidence="2">
    <location>
        <begin position="151"/>
        <end position="171"/>
    </location>
</feature>
<accession>A0A9W7GRB9</accession>
<keyword evidence="2" id="KW-1133">Transmembrane helix</keyword>
<proteinExistence type="predicted"/>
<dbReference type="PANTHER" id="PTHR31272:SF6">
    <property type="entry name" value="CYTOCHROME C-TYPE BIOGENESIS CCDA-LIKE CHLOROPLASTIC PROTEIN"/>
    <property type="match status" value="1"/>
</dbReference>
<sequence length="224" mass="22738">MSVSLVSPAPPPPPTLKVSGIDTFLATLLYSVGLSLTFATLGVGLTAASMTMEGGGGVAEGWDVKGTVGGAVMIAMGGGVLDLWKVPLLGRSSVIPPPSSSTPSTSSPSGYLWLTKPLALGVTSGLVSSPCSTPVLTSLLAYLSSSPDDPLVPALSLLSYTFGYVTLLVTASVKGMESMERWTRDEGRNENAMRVLGAGVVAVGGRMIMDGTLGDASMRGVGMI</sequence>
<dbReference type="EMBL" id="BRYA01000411">
    <property type="protein sequence ID" value="GMI48617.1"/>
    <property type="molecule type" value="Genomic_DNA"/>
</dbReference>
<keyword evidence="2" id="KW-0812">Transmembrane</keyword>